<dbReference type="RefSeq" id="WP_037267843.1">
    <property type="nucleotide sequence ID" value="NZ_QHKI01000011.1"/>
</dbReference>
<comment type="cofactor">
    <cofactor evidence="1">
        <name>FAD</name>
        <dbReference type="ChEBI" id="CHEBI:57692"/>
    </cofactor>
</comment>
<dbReference type="Pfam" id="PF01494">
    <property type="entry name" value="FAD_binding_3"/>
    <property type="match status" value="1"/>
</dbReference>
<dbReference type="InterPro" id="IPR002938">
    <property type="entry name" value="FAD-bd"/>
</dbReference>
<dbReference type="GO" id="GO:0071949">
    <property type="term" value="F:FAD binding"/>
    <property type="evidence" value="ECO:0007669"/>
    <property type="project" value="InterPro"/>
</dbReference>
<dbReference type="OrthoDB" id="4141215at2"/>
<name>A0A428ZCN3_KIBAR</name>
<proteinExistence type="predicted"/>
<dbReference type="Gene3D" id="3.50.50.60">
    <property type="entry name" value="FAD/NAD(P)-binding domain"/>
    <property type="match status" value="1"/>
</dbReference>
<dbReference type="PANTHER" id="PTHR43004">
    <property type="entry name" value="TRK SYSTEM POTASSIUM UPTAKE PROTEIN"/>
    <property type="match status" value="1"/>
</dbReference>
<evidence type="ECO:0000256" key="3">
    <source>
        <dbReference type="ARBA" id="ARBA00022827"/>
    </source>
</evidence>
<evidence type="ECO:0000256" key="1">
    <source>
        <dbReference type="ARBA" id="ARBA00001974"/>
    </source>
</evidence>
<reference evidence="5 6" key="1">
    <citation type="submission" date="2018-05" db="EMBL/GenBank/DDBJ databases">
        <title>Evolution of GPA BGCs.</title>
        <authorList>
            <person name="Waglechner N."/>
            <person name="Wright G.D."/>
        </authorList>
    </citation>
    <scope>NUCLEOTIDE SEQUENCE [LARGE SCALE GENOMIC DNA]</scope>
    <source>
        <strain evidence="5 6">A82846</strain>
    </source>
</reference>
<dbReference type="Gene3D" id="3.30.70.2450">
    <property type="match status" value="1"/>
</dbReference>
<dbReference type="InterPro" id="IPR050641">
    <property type="entry name" value="RIFMO-like"/>
</dbReference>
<dbReference type="GO" id="GO:0016709">
    <property type="term" value="F:oxidoreductase activity, acting on paired donors, with incorporation or reduction of molecular oxygen, NAD(P)H as one donor, and incorporation of one atom of oxygen"/>
    <property type="evidence" value="ECO:0007669"/>
    <property type="project" value="UniProtKB-ARBA"/>
</dbReference>
<dbReference type="Pfam" id="PF21274">
    <property type="entry name" value="Rng_hyd_C"/>
    <property type="match status" value="1"/>
</dbReference>
<gene>
    <name evidence="5" type="ORF">DMH04_16120</name>
</gene>
<evidence type="ECO:0000256" key="2">
    <source>
        <dbReference type="ARBA" id="ARBA00022630"/>
    </source>
</evidence>
<evidence type="ECO:0000313" key="6">
    <source>
        <dbReference type="Proteomes" id="UP000287547"/>
    </source>
</evidence>
<comment type="caution">
    <text evidence="5">The sequence shown here is derived from an EMBL/GenBank/DDBJ whole genome shotgun (WGS) entry which is preliminary data.</text>
</comment>
<dbReference type="AlphaFoldDB" id="A0A428ZCN3"/>
<dbReference type="InterPro" id="IPR036188">
    <property type="entry name" value="FAD/NAD-bd_sf"/>
</dbReference>
<evidence type="ECO:0000259" key="4">
    <source>
        <dbReference type="Pfam" id="PF01494"/>
    </source>
</evidence>
<keyword evidence="3" id="KW-0274">FAD</keyword>
<accession>A0A428ZCN3</accession>
<organism evidence="5 6">
    <name type="scientific">Kibdelosporangium aridum</name>
    <dbReference type="NCBI Taxonomy" id="2030"/>
    <lineage>
        <taxon>Bacteria</taxon>
        <taxon>Bacillati</taxon>
        <taxon>Actinomycetota</taxon>
        <taxon>Actinomycetes</taxon>
        <taxon>Pseudonocardiales</taxon>
        <taxon>Pseudonocardiaceae</taxon>
        <taxon>Kibdelosporangium</taxon>
    </lineage>
</organism>
<dbReference type="Proteomes" id="UP000287547">
    <property type="component" value="Unassembled WGS sequence"/>
</dbReference>
<dbReference type="PRINTS" id="PR00420">
    <property type="entry name" value="RNGMNOXGNASE"/>
</dbReference>
<dbReference type="EMBL" id="QHKI01000011">
    <property type="protein sequence ID" value="RSM85728.1"/>
    <property type="molecule type" value="Genomic_DNA"/>
</dbReference>
<dbReference type="SUPFAM" id="SSF51905">
    <property type="entry name" value="FAD/NAD(P)-binding domain"/>
    <property type="match status" value="1"/>
</dbReference>
<keyword evidence="2" id="KW-0285">Flavoprotein</keyword>
<evidence type="ECO:0000313" key="5">
    <source>
        <dbReference type="EMBL" id="RSM85728.1"/>
    </source>
</evidence>
<dbReference type="PANTHER" id="PTHR43004:SF19">
    <property type="entry name" value="BINDING MONOOXYGENASE, PUTATIVE (JCVI)-RELATED"/>
    <property type="match status" value="1"/>
</dbReference>
<feature type="domain" description="FAD-binding" evidence="4">
    <location>
        <begin position="3"/>
        <end position="342"/>
    </location>
</feature>
<protein>
    <submittedName>
        <fullName evidence="5">FAD-dependent oxidoreductase</fullName>
    </submittedName>
</protein>
<dbReference type="Gene3D" id="3.40.30.120">
    <property type="match status" value="1"/>
</dbReference>
<sequence>MHDVVIVGAGPVGLLLACELGLAGCSVLVLEREPEPGSPWRTEPLGLRGLFATSVEAFHRRGMLDSLLTASGAQPPPLGAGHFAGIMLDRAKVAALPFRLPSPAPEVVMTSLESVETVLSERASKLGVEIRRGVTVSTLAQDDETVILGDGKHEYAARWVVGCDGGRSAVRKLAGFDFVGTEPQFTGYVALTTIADPEKLNPGMNLTPTGMYLQMSTPGHIGMMDFDGGAFDRSQPPTLDHLQAVLRRVSGTDVTLSDVHLASSFTDRAKQTTTYRRGRVLLAGDAAHIISPLGGQGLNTGIGDAMNLGWKLAATVRGLAPDGLLDTYTRERHPVGVRALEWTRAQVAAMRPDPHSQAVQALLRDLLGTRDGTTYVVERISGSSIRYDLGSDHPLVGRNAPDFCLQDGTRLSDLMEDGRGVVLDFSADRRLHDLVQGWESRMRYATGVAENDLGLGAVLVRPDGIVAWAGERDPDPEAFVLAARRWFGSQ</sequence>